<dbReference type="InterPro" id="IPR006222">
    <property type="entry name" value="GCVT_N"/>
</dbReference>
<evidence type="ECO:0000256" key="5">
    <source>
        <dbReference type="ARBA" id="ARBA00031395"/>
    </source>
</evidence>
<evidence type="ECO:0000256" key="7">
    <source>
        <dbReference type="HAMAP-Rule" id="MF_00259"/>
    </source>
</evidence>
<dbReference type="GO" id="GO:0004047">
    <property type="term" value="F:aminomethyltransferase activity"/>
    <property type="evidence" value="ECO:0007669"/>
    <property type="project" value="UniProtKB-UniRule"/>
</dbReference>
<comment type="similarity">
    <text evidence="1 7">Belongs to the GcvT family.</text>
</comment>
<evidence type="ECO:0000259" key="9">
    <source>
        <dbReference type="Pfam" id="PF01571"/>
    </source>
</evidence>
<name>I7LBB5_9CORY</name>
<dbReference type="PIRSF" id="PIRSF006487">
    <property type="entry name" value="GcvT"/>
    <property type="match status" value="1"/>
</dbReference>
<organism evidence="11 14">
    <name type="scientific">Corynebacterium otitidis ATCC 51513</name>
    <dbReference type="NCBI Taxonomy" id="883169"/>
    <lineage>
        <taxon>Bacteria</taxon>
        <taxon>Bacillati</taxon>
        <taxon>Actinomycetota</taxon>
        <taxon>Actinomycetes</taxon>
        <taxon>Mycobacteriales</taxon>
        <taxon>Corynebacteriaceae</taxon>
        <taxon>Corynebacterium</taxon>
    </lineage>
</organism>
<evidence type="ECO:0000313" key="13">
    <source>
        <dbReference type="Proteomes" id="UP000006078"/>
    </source>
</evidence>
<dbReference type="PANTHER" id="PTHR43757:SF2">
    <property type="entry name" value="AMINOMETHYLTRANSFERASE, MITOCHONDRIAL"/>
    <property type="match status" value="1"/>
</dbReference>
<dbReference type="NCBIfam" id="NF001567">
    <property type="entry name" value="PRK00389.1"/>
    <property type="match status" value="1"/>
</dbReference>
<evidence type="ECO:0000256" key="3">
    <source>
        <dbReference type="ARBA" id="ARBA00022576"/>
    </source>
</evidence>
<evidence type="ECO:0000313" key="11">
    <source>
        <dbReference type="EMBL" id="CCI82979.1"/>
    </source>
</evidence>
<dbReference type="Gene3D" id="4.10.1250.10">
    <property type="entry name" value="Aminomethyltransferase fragment"/>
    <property type="match status" value="1"/>
</dbReference>
<dbReference type="HAMAP" id="MF_00259">
    <property type="entry name" value="GcvT"/>
    <property type="match status" value="1"/>
</dbReference>
<dbReference type="GO" id="GO:0005960">
    <property type="term" value="C:glycine cleavage complex"/>
    <property type="evidence" value="ECO:0007669"/>
    <property type="project" value="InterPro"/>
</dbReference>
<dbReference type="RefSeq" id="WP_004600184.1">
    <property type="nucleotide sequence ID" value="NZ_HF541865.1"/>
</dbReference>
<dbReference type="HOGENOM" id="CLU_007884_10_2_11"/>
<dbReference type="SUPFAM" id="SSF101790">
    <property type="entry name" value="Aminomethyltransferase beta-barrel domain"/>
    <property type="match status" value="1"/>
</dbReference>
<dbReference type="PATRIC" id="fig|883169.3.peg.278"/>
<comment type="subunit">
    <text evidence="7">The glycine cleavage system is composed of four proteins: P, T, L and H.</text>
</comment>
<dbReference type="EMBL" id="CAJZ01000031">
    <property type="protein sequence ID" value="CCI82979.1"/>
    <property type="molecule type" value="Genomic_DNA"/>
</dbReference>
<evidence type="ECO:0000256" key="4">
    <source>
        <dbReference type="ARBA" id="ARBA00022679"/>
    </source>
</evidence>
<dbReference type="Gene3D" id="3.30.70.1400">
    <property type="entry name" value="Aminomethyltransferase beta-barrel domains"/>
    <property type="match status" value="1"/>
</dbReference>
<evidence type="ECO:0000259" key="10">
    <source>
        <dbReference type="Pfam" id="PF08669"/>
    </source>
</evidence>
<evidence type="ECO:0000256" key="6">
    <source>
        <dbReference type="ARBA" id="ARBA00047665"/>
    </source>
</evidence>
<evidence type="ECO:0000256" key="8">
    <source>
        <dbReference type="PIRSR" id="PIRSR006487-1"/>
    </source>
</evidence>
<dbReference type="GO" id="GO:0008168">
    <property type="term" value="F:methyltransferase activity"/>
    <property type="evidence" value="ECO:0007669"/>
    <property type="project" value="UniProtKB-KW"/>
</dbReference>
<dbReference type="STRING" id="29321.AAV33_00605"/>
<reference evidence="11 14" key="1">
    <citation type="journal article" date="2012" name="J. Bacteriol.">
        <title>Draft Genome Sequence of Turicella otitidis ATCC 51513, Isolated from Middle Ear Fluid from a Child with Otitis Media.</title>
        <authorList>
            <person name="Brinkrolf K."/>
            <person name="Schneider J."/>
            <person name="Knecht M."/>
            <person name="Ruckert C."/>
            <person name="Tauch A."/>
        </authorList>
    </citation>
    <scope>NUCLEOTIDE SEQUENCE [LARGE SCALE GENOMIC DNA]</scope>
    <source>
        <strain evidence="11 14">ATCC 51513</strain>
    </source>
</reference>
<dbReference type="PANTHER" id="PTHR43757">
    <property type="entry name" value="AMINOMETHYLTRANSFERASE"/>
    <property type="match status" value="1"/>
</dbReference>
<dbReference type="OrthoDB" id="9774591at2"/>
<dbReference type="eggNOG" id="COG0404">
    <property type="taxonomic scope" value="Bacteria"/>
</dbReference>
<feature type="binding site" evidence="8">
    <location>
        <position position="203"/>
    </location>
    <ligand>
        <name>substrate</name>
    </ligand>
</feature>
<dbReference type="InterPro" id="IPR029043">
    <property type="entry name" value="GcvT/YgfZ_C"/>
</dbReference>
<dbReference type="FunFam" id="3.30.70.1400:FF:000001">
    <property type="entry name" value="Aminomethyltransferase"/>
    <property type="match status" value="1"/>
</dbReference>
<dbReference type="AlphaFoldDB" id="I7LBB5"/>
<feature type="domain" description="Aminomethyltransferase C-terminal" evidence="10">
    <location>
        <begin position="289"/>
        <end position="366"/>
    </location>
</feature>
<comment type="catalytic activity">
    <reaction evidence="6 7">
        <text>N(6)-[(R)-S(8)-aminomethyldihydrolipoyl]-L-lysyl-[protein] + (6S)-5,6,7,8-tetrahydrofolate = N(6)-[(R)-dihydrolipoyl]-L-lysyl-[protein] + (6R)-5,10-methylene-5,6,7,8-tetrahydrofolate + NH4(+)</text>
        <dbReference type="Rhea" id="RHEA:16945"/>
        <dbReference type="Rhea" id="RHEA-COMP:10475"/>
        <dbReference type="Rhea" id="RHEA-COMP:10492"/>
        <dbReference type="ChEBI" id="CHEBI:15636"/>
        <dbReference type="ChEBI" id="CHEBI:28938"/>
        <dbReference type="ChEBI" id="CHEBI:57453"/>
        <dbReference type="ChEBI" id="CHEBI:83100"/>
        <dbReference type="ChEBI" id="CHEBI:83143"/>
        <dbReference type="EC" id="2.1.2.10"/>
    </reaction>
</comment>
<evidence type="ECO:0000313" key="14">
    <source>
        <dbReference type="Proteomes" id="UP000011016"/>
    </source>
</evidence>
<dbReference type="FunFam" id="2.40.30.110:FF:000003">
    <property type="entry name" value="Aminomethyltransferase"/>
    <property type="match status" value="1"/>
</dbReference>
<dbReference type="SUPFAM" id="SSF103025">
    <property type="entry name" value="Folate-binding domain"/>
    <property type="match status" value="1"/>
</dbReference>
<dbReference type="EC" id="2.1.2.10" evidence="2 7"/>
<dbReference type="Pfam" id="PF08669">
    <property type="entry name" value="GCV_T_C"/>
    <property type="match status" value="1"/>
</dbReference>
<keyword evidence="11" id="KW-0489">Methyltransferase</keyword>
<dbReference type="InterPro" id="IPR006223">
    <property type="entry name" value="GcvT"/>
</dbReference>
<reference evidence="12 13" key="2">
    <citation type="submission" date="2012-08" db="EMBL/GenBank/DDBJ databases">
        <title>The Genome Sequence of Turicella otitidis ATCC 51513.</title>
        <authorList>
            <consortium name="The Broad Institute Genome Sequencing Platform"/>
            <person name="Earl A."/>
            <person name="Ward D."/>
            <person name="Feldgarden M."/>
            <person name="Gevers D."/>
            <person name="Huys G."/>
            <person name="Walker B."/>
            <person name="Young S.K."/>
            <person name="Zeng Q."/>
            <person name="Gargeya S."/>
            <person name="Fitzgerald M."/>
            <person name="Haas B."/>
            <person name="Abouelleil A."/>
            <person name="Alvarado L."/>
            <person name="Arachchi H.M."/>
            <person name="Berlin A.M."/>
            <person name="Chapman S.B."/>
            <person name="Goldberg J."/>
            <person name="Griggs A."/>
            <person name="Gujja S."/>
            <person name="Hansen M."/>
            <person name="Howarth C."/>
            <person name="Imamovic A."/>
            <person name="Larimer J."/>
            <person name="McCowen C."/>
            <person name="Montmayeur A."/>
            <person name="Murphy C."/>
            <person name="Neiman D."/>
            <person name="Pearson M."/>
            <person name="Priest M."/>
            <person name="Roberts A."/>
            <person name="Saif S."/>
            <person name="Shea T."/>
            <person name="Sisk P."/>
            <person name="Sykes S."/>
            <person name="Wortman J."/>
            <person name="Nusbaum C."/>
            <person name="Birren B."/>
        </authorList>
    </citation>
    <scope>NUCLEOTIDE SEQUENCE [LARGE SCALE GENOMIC DNA]</scope>
    <source>
        <strain evidence="12 13">ATCC 51513</strain>
    </source>
</reference>
<dbReference type="GO" id="GO:0008483">
    <property type="term" value="F:transaminase activity"/>
    <property type="evidence" value="ECO:0007669"/>
    <property type="project" value="UniProtKB-KW"/>
</dbReference>
<dbReference type="GO" id="GO:0032259">
    <property type="term" value="P:methylation"/>
    <property type="evidence" value="ECO:0007669"/>
    <property type="project" value="UniProtKB-KW"/>
</dbReference>
<accession>I7LBB5</accession>
<dbReference type="InterPro" id="IPR013977">
    <property type="entry name" value="GcvT_C"/>
</dbReference>
<dbReference type="InterPro" id="IPR028896">
    <property type="entry name" value="GcvT/YgfZ/DmdA"/>
</dbReference>
<evidence type="ECO:0000313" key="12">
    <source>
        <dbReference type="EMBL" id="EJZ82802.1"/>
    </source>
</evidence>
<keyword evidence="4 7" id="KW-0808">Transferase</keyword>
<evidence type="ECO:0000256" key="1">
    <source>
        <dbReference type="ARBA" id="ARBA00008609"/>
    </source>
</evidence>
<protein>
    <recommendedName>
        <fullName evidence="2 7">Aminomethyltransferase</fullName>
        <ecNumber evidence="2 7">2.1.2.10</ecNumber>
    </recommendedName>
    <alternativeName>
        <fullName evidence="5 7">Glycine cleavage system T protein</fullName>
    </alternativeName>
</protein>
<evidence type="ECO:0000256" key="2">
    <source>
        <dbReference type="ARBA" id="ARBA00012616"/>
    </source>
</evidence>
<dbReference type="Gene3D" id="3.30.1360.120">
    <property type="entry name" value="Probable tRNA modification gtpase trme, domain 1"/>
    <property type="match status" value="1"/>
</dbReference>
<dbReference type="Pfam" id="PF01571">
    <property type="entry name" value="GCV_T"/>
    <property type="match status" value="1"/>
</dbReference>
<comment type="caution">
    <text evidence="11">The sequence shown here is derived from an EMBL/GenBank/DDBJ whole genome shotgun (WGS) entry which is preliminary data.</text>
</comment>
<keyword evidence="13" id="KW-1185">Reference proteome</keyword>
<dbReference type="InterPro" id="IPR027266">
    <property type="entry name" value="TrmE/GcvT-like"/>
</dbReference>
<dbReference type="EMBL" id="AHAE01000017">
    <property type="protein sequence ID" value="EJZ82802.1"/>
    <property type="molecule type" value="Genomic_DNA"/>
</dbReference>
<dbReference type="Gene3D" id="2.40.30.110">
    <property type="entry name" value="Aminomethyltransferase beta-barrel domains"/>
    <property type="match status" value="1"/>
</dbReference>
<keyword evidence="3 7" id="KW-0032">Aminotransferase</keyword>
<dbReference type="GO" id="GO:0005829">
    <property type="term" value="C:cytosol"/>
    <property type="evidence" value="ECO:0007669"/>
    <property type="project" value="TreeGrafter"/>
</dbReference>
<dbReference type="Proteomes" id="UP000006078">
    <property type="component" value="Unassembled WGS sequence"/>
</dbReference>
<sequence>MADLLKSPLYDKHEALGASFTAFGDWNMPLKYGKELEEHRAVRERAGLFDLSHMGEVRSKGAQAGEFLNYSLVGNIKDLEPGQAKYSMAVKEDGGILDDLITYKIAEDEYLTIPNAANTDKIVKVLQERAKDFDVEVVDESKETAMVALQGPVCEKVLLTQVPEDQQQAIKDVKYYAFVTVTVAGIDNVMVARTGYTGEDGFELYVPNDKASPLWDALLEAGKDDGVQPAGLAARDSLRLEAAMPLYGHELTEDLTPVDAGMRGVVGKDKEGEFFGKFLIDAPKSDSVLVGLVGEGKRPAREGAAIEDEDGNKVGEVTSGLPSPTLGYPIALGYVKREHKDVGNKLNVDIRGKKYPFEIVKKPFYKREG</sequence>
<gene>
    <name evidence="7 11" type="primary">gcvT</name>
    <name evidence="11" type="ORF">BN46_0231</name>
    <name evidence="12" type="ORF">HMPREF9719_00294</name>
</gene>
<dbReference type="Proteomes" id="UP000011016">
    <property type="component" value="Unassembled WGS sequence"/>
</dbReference>
<comment type="function">
    <text evidence="7">The glycine cleavage system catalyzes the degradation of glycine.</text>
</comment>
<feature type="domain" description="GCVT N-terminal" evidence="9">
    <location>
        <begin position="9"/>
        <end position="270"/>
    </location>
</feature>
<dbReference type="InterPro" id="IPR022903">
    <property type="entry name" value="GcvT_bac"/>
</dbReference>
<proteinExistence type="inferred from homology"/>
<dbReference type="GO" id="GO:0019464">
    <property type="term" value="P:glycine decarboxylation via glycine cleavage system"/>
    <property type="evidence" value="ECO:0007669"/>
    <property type="project" value="UniProtKB-UniRule"/>
</dbReference>
<dbReference type="NCBIfam" id="TIGR00528">
    <property type="entry name" value="gcvT"/>
    <property type="match status" value="1"/>
</dbReference>